<proteinExistence type="predicted"/>
<keyword evidence="1" id="KW-0808">Transferase</keyword>
<accession>A0A2L2LLA9</accession>
<evidence type="ECO:0000313" key="2">
    <source>
        <dbReference type="Proteomes" id="UP000237717"/>
    </source>
</evidence>
<dbReference type="Gene3D" id="3.40.30.10">
    <property type="entry name" value="Glutaredoxin"/>
    <property type="match status" value="1"/>
</dbReference>
<dbReference type="Proteomes" id="UP000237717">
    <property type="component" value="Chromosome II"/>
</dbReference>
<dbReference type="GO" id="GO:0016740">
    <property type="term" value="F:transferase activity"/>
    <property type="evidence" value="ECO:0007669"/>
    <property type="project" value="UniProtKB-KW"/>
</dbReference>
<dbReference type="InterPro" id="IPR036249">
    <property type="entry name" value="Thioredoxin-like_sf"/>
</dbReference>
<dbReference type="AlphaFoldDB" id="A0A2L2LLA9"/>
<name>A0A2L2LLA9_AGRTU</name>
<evidence type="ECO:0000313" key="1">
    <source>
        <dbReference type="EMBL" id="AVH45086.1"/>
    </source>
</evidence>
<sequence>MSDFDLYYWPVPFRSHFIRGTLAHCGCSWDGHDVDAIEGIMDFGVEKQPVAFMGPPVLIDRERNFAISQMPVIVIYFGERLLSCRQL</sequence>
<protein>
    <submittedName>
        <fullName evidence="1">Glutathione S-transferase</fullName>
    </submittedName>
</protein>
<dbReference type="CDD" id="cd00570">
    <property type="entry name" value="GST_N_family"/>
    <property type="match status" value="1"/>
</dbReference>
<dbReference type="SUPFAM" id="SSF52833">
    <property type="entry name" value="Thioredoxin-like"/>
    <property type="match status" value="1"/>
</dbReference>
<gene>
    <name evidence="1" type="ORF">At1D1609_50470</name>
</gene>
<organism evidence="1 2">
    <name type="scientific">Agrobacterium tumefaciens</name>
    <dbReference type="NCBI Taxonomy" id="358"/>
    <lineage>
        <taxon>Bacteria</taxon>
        <taxon>Pseudomonadati</taxon>
        <taxon>Pseudomonadota</taxon>
        <taxon>Alphaproteobacteria</taxon>
        <taxon>Hyphomicrobiales</taxon>
        <taxon>Rhizobiaceae</taxon>
        <taxon>Rhizobium/Agrobacterium group</taxon>
        <taxon>Agrobacterium</taxon>
        <taxon>Agrobacterium tumefaciens complex</taxon>
    </lineage>
</organism>
<reference evidence="1 2" key="1">
    <citation type="submission" date="2018-02" db="EMBL/GenBank/DDBJ databases">
        <title>Complete genome sequence of Agrobacterium tumefaciens 1D1609.</title>
        <authorList>
            <person name="Cho S.-T."/>
            <person name="Haryono M."/>
            <person name="Chang H.-H."/>
            <person name="Santos M.N."/>
            <person name="Lai E.-M."/>
            <person name="Kuo C.-H."/>
        </authorList>
    </citation>
    <scope>NUCLEOTIDE SEQUENCE [LARGE SCALE GENOMIC DNA]</scope>
    <source>
        <strain evidence="1 2">1D1609</strain>
    </source>
</reference>
<dbReference type="EMBL" id="CP026925">
    <property type="protein sequence ID" value="AVH45086.1"/>
    <property type="molecule type" value="Genomic_DNA"/>
</dbReference>